<proteinExistence type="predicted"/>
<keyword evidence="2" id="KW-1185">Reference proteome</keyword>
<evidence type="ECO:0000313" key="2">
    <source>
        <dbReference type="Proteomes" id="UP000430692"/>
    </source>
</evidence>
<accession>A0A6I4VTZ6</accession>
<name>A0A6I4VTZ6_9BACL</name>
<dbReference type="InterPro" id="IPR052411">
    <property type="entry name" value="c-mor_Regulatory_Protein"/>
</dbReference>
<dbReference type="Proteomes" id="UP000430692">
    <property type="component" value="Unassembled WGS sequence"/>
</dbReference>
<dbReference type="PANTHER" id="PTHR37812">
    <property type="entry name" value="MU-LIKE PROPHAGE FLUMU PROTEIN C"/>
    <property type="match status" value="1"/>
</dbReference>
<dbReference type="SUPFAM" id="SSF46689">
    <property type="entry name" value="Homeodomain-like"/>
    <property type="match status" value="1"/>
</dbReference>
<comment type="caution">
    <text evidence="1">The sequence shown here is derived from an EMBL/GenBank/DDBJ whole genome shotgun (WGS) entry which is preliminary data.</text>
</comment>
<dbReference type="PANTHER" id="PTHR37812:SF1">
    <property type="entry name" value="MU-LIKE PROPHAGE FLUMU PROTEIN C"/>
    <property type="match status" value="1"/>
</dbReference>
<dbReference type="RefSeq" id="WP_160802614.1">
    <property type="nucleotide sequence ID" value="NZ_WUUL01000013.1"/>
</dbReference>
<dbReference type="InterPro" id="IPR009057">
    <property type="entry name" value="Homeodomain-like_sf"/>
</dbReference>
<dbReference type="AlphaFoldDB" id="A0A6I4VTZ6"/>
<sequence>MASRNATAILPERLIQEIQKYVQGETLYIPKTKSSYKKWGTSSGSRTVIDERNQYIKQSFKNGKTITQLSNEHYLSIESIKRIVYSK</sequence>
<evidence type="ECO:0008006" key="3">
    <source>
        <dbReference type="Google" id="ProtNLM"/>
    </source>
</evidence>
<organism evidence="1 2">
    <name type="scientific">Shimazuella alba</name>
    <dbReference type="NCBI Taxonomy" id="2690964"/>
    <lineage>
        <taxon>Bacteria</taxon>
        <taxon>Bacillati</taxon>
        <taxon>Bacillota</taxon>
        <taxon>Bacilli</taxon>
        <taxon>Bacillales</taxon>
        <taxon>Thermoactinomycetaceae</taxon>
        <taxon>Shimazuella</taxon>
    </lineage>
</organism>
<protein>
    <recommendedName>
        <fullName evidence="3">Mor transcription activator domain-containing protein</fullName>
    </recommendedName>
</protein>
<dbReference type="EMBL" id="WUUL01000013">
    <property type="protein sequence ID" value="MXQ55259.1"/>
    <property type="molecule type" value="Genomic_DNA"/>
</dbReference>
<reference evidence="1 2" key="1">
    <citation type="submission" date="2019-12" db="EMBL/GenBank/DDBJ databases">
        <title>Whole-genome analyses of novel actinobacteria.</title>
        <authorList>
            <person name="Sahin N."/>
            <person name="Saygin H."/>
        </authorList>
    </citation>
    <scope>NUCLEOTIDE SEQUENCE [LARGE SCALE GENOMIC DNA]</scope>
    <source>
        <strain evidence="1 2">KC615</strain>
    </source>
</reference>
<dbReference type="InterPro" id="IPR049739">
    <property type="entry name" value="YraL-like"/>
</dbReference>
<evidence type="ECO:0000313" key="1">
    <source>
        <dbReference type="EMBL" id="MXQ55259.1"/>
    </source>
</evidence>
<dbReference type="NCBIfam" id="NF040785">
    <property type="entry name" value="CD3324_fam"/>
    <property type="match status" value="1"/>
</dbReference>
<gene>
    <name evidence="1" type="ORF">GSM42_16370</name>
</gene>